<protein>
    <submittedName>
        <fullName evidence="1">Uncharacterized protein</fullName>
    </submittedName>
</protein>
<reference evidence="1 2" key="1">
    <citation type="submission" date="2019-02" db="EMBL/GenBank/DDBJ databases">
        <title>Pseudomonas spp from wheat grain.</title>
        <authorList>
            <person name="Cho G.-S."/>
            <person name="Franz C.M.A.P."/>
        </authorList>
    </citation>
    <scope>NUCLEOTIDE SEQUENCE [LARGE SCALE GENOMIC DNA]</scope>
    <source>
        <strain evidence="1 2">133NRW</strain>
    </source>
</reference>
<evidence type="ECO:0000313" key="2">
    <source>
        <dbReference type="Proteomes" id="UP000293369"/>
    </source>
</evidence>
<comment type="caution">
    <text evidence="1">The sequence shown here is derived from an EMBL/GenBank/DDBJ whole genome shotgun (WGS) entry which is preliminary data.</text>
</comment>
<evidence type="ECO:0000313" key="1">
    <source>
        <dbReference type="EMBL" id="RZI33748.1"/>
    </source>
</evidence>
<dbReference type="RefSeq" id="WP_130137896.1">
    <property type="nucleotide sequence ID" value="NZ_SGFE01000001.1"/>
</dbReference>
<gene>
    <name evidence="1" type="ORF">EUX57_00805</name>
</gene>
<organism evidence="1 2">
    <name type="scientific">Pseudomonas orientalis</name>
    <dbReference type="NCBI Taxonomy" id="76758"/>
    <lineage>
        <taxon>Bacteria</taxon>
        <taxon>Pseudomonadati</taxon>
        <taxon>Pseudomonadota</taxon>
        <taxon>Gammaproteobacteria</taxon>
        <taxon>Pseudomonadales</taxon>
        <taxon>Pseudomonadaceae</taxon>
        <taxon>Pseudomonas</taxon>
    </lineage>
</organism>
<dbReference type="AlphaFoldDB" id="A0A4Q7D6M6"/>
<proteinExistence type="predicted"/>
<dbReference type="EMBL" id="SGFE01000001">
    <property type="protein sequence ID" value="RZI33748.1"/>
    <property type="molecule type" value="Genomic_DNA"/>
</dbReference>
<dbReference type="Proteomes" id="UP000293369">
    <property type="component" value="Unassembled WGS sequence"/>
</dbReference>
<accession>A0A4Q7D6M6</accession>
<sequence>MKLWDLAGFCDLEYLGLYIADELGSEDFTGSIVVCPRGHSVVIPGVHADNLLTLKIAFGKQNQRFFLAMLHAYHNLELTTFPIFSSVSEFPDPDGGLRVGGVLSLLCEIVRAVELSKTSNIDFGRFIDLLDASEISELGELGVAFKTEVKKASSPYIYYSNYVMGGELLSSGQLRAAGIANAVAMHWRFLLDDTQWVSQYGSTPICGRLQRISVLLSKCYIRPDSKQYNYQSKYWPYLFAASAGWFYRLAINSRVSSNTSSSTLCLTRAFELALQAQSLYSGAARLEDNGEIFFNQTQLQGCGKIVDLIEHKVIASKLDSAEIPNWVIRARTLLSVRNHSRLAHGIGDIDKEGQMEIMKESKRLILELLNIGLDKEFSEAYSELSLPPFRERFRAGVSKLLIDYVD</sequence>
<name>A0A4Q7D6M6_9PSED</name>